<proteinExistence type="predicted"/>
<dbReference type="EMBL" id="JAABOO010000001">
    <property type="protein sequence ID" value="NER12241.1"/>
    <property type="molecule type" value="Genomic_DNA"/>
</dbReference>
<comment type="caution">
    <text evidence="1">The sequence shown here is derived from an EMBL/GenBank/DDBJ whole genome shotgun (WGS) entry which is preliminary data.</text>
</comment>
<gene>
    <name evidence="1" type="ORF">GWK08_02190</name>
</gene>
<evidence type="ECO:0000313" key="1">
    <source>
        <dbReference type="EMBL" id="NER12241.1"/>
    </source>
</evidence>
<accession>A0A6P0UG38</accession>
<reference evidence="1 2" key="1">
    <citation type="submission" date="2020-01" db="EMBL/GenBank/DDBJ databases">
        <title>Leptobacterium flavescens.</title>
        <authorList>
            <person name="Wang G."/>
        </authorList>
    </citation>
    <scope>NUCLEOTIDE SEQUENCE [LARGE SCALE GENOMIC DNA]</scope>
    <source>
        <strain evidence="1 2">KCTC 22160</strain>
    </source>
</reference>
<dbReference type="Pfam" id="PF06037">
    <property type="entry name" value="DUF922"/>
    <property type="match status" value="1"/>
</dbReference>
<dbReference type="InterPro" id="IPR010321">
    <property type="entry name" value="DUF922"/>
</dbReference>
<name>A0A6P0UG38_9FLAO</name>
<evidence type="ECO:0000313" key="2">
    <source>
        <dbReference type="Proteomes" id="UP000468581"/>
    </source>
</evidence>
<keyword evidence="2" id="KW-1185">Reference proteome</keyword>
<sequence length="176" mass="20508">MQKWSIILVFLLLLGSKEEEFIEWSEDRKLTWADFKGDPDYDTDAAATTASGISYKLSAGITGDKVNLKCEVKTYFYPQSSWYKKELSDSIVLSHEQLHFDITELHARKLRKRIEEGSFTADVKAEVRAIYAEVNDALRLKQRAYDNATDFSRDHPKQREWGILIKKELSEFENYQ</sequence>
<dbReference type="RefSeq" id="WP_163605271.1">
    <property type="nucleotide sequence ID" value="NZ_JAABOO010000001.1"/>
</dbReference>
<dbReference type="Proteomes" id="UP000468581">
    <property type="component" value="Unassembled WGS sequence"/>
</dbReference>
<protein>
    <submittedName>
        <fullName evidence="1">DUF922 domain-containing protein</fullName>
    </submittedName>
</protein>
<organism evidence="1 2">
    <name type="scientific">Leptobacterium flavescens</name>
    <dbReference type="NCBI Taxonomy" id="472055"/>
    <lineage>
        <taxon>Bacteria</taxon>
        <taxon>Pseudomonadati</taxon>
        <taxon>Bacteroidota</taxon>
        <taxon>Flavobacteriia</taxon>
        <taxon>Flavobacteriales</taxon>
        <taxon>Flavobacteriaceae</taxon>
        <taxon>Leptobacterium</taxon>
    </lineage>
</organism>
<dbReference type="AlphaFoldDB" id="A0A6P0UG38"/>